<gene>
    <name evidence="1" type="ORF">RAS12_11970</name>
</gene>
<reference evidence="1 2" key="1">
    <citation type="submission" date="2023-08" db="EMBL/GenBank/DDBJ databases">
        <title>Achromobacter seleniivolatilans sp. nov., isolated from seleniferous soil.</title>
        <authorList>
            <person name="Zhang S."/>
            <person name="Li K."/>
            <person name="Peng J."/>
            <person name="Zhao Q."/>
            <person name="Wang H."/>
            <person name="Guo Y."/>
        </authorList>
    </citation>
    <scope>NUCLEOTIDE SEQUENCE [LARGE SCALE GENOMIC DNA]</scope>
    <source>
        <strain evidence="1 2">R39</strain>
    </source>
</reference>
<proteinExistence type="predicted"/>
<evidence type="ECO:0000313" key="1">
    <source>
        <dbReference type="EMBL" id="WMD23054.1"/>
    </source>
</evidence>
<evidence type="ECO:0000313" key="2">
    <source>
        <dbReference type="Proteomes" id="UP001234798"/>
    </source>
</evidence>
<accession>A0ABY9M7V3</accession>
<dbReference type="RefSeq" id="WP_306948660.1">
    <property type="nucleotide sequence ID" value="NZ_CP132976.1"/>
</dbReference>
<dbReference type="EMBL" id="CP132976">
    <property type="protein sequence ID" value="WMD23054.1"/>
    <property type="molecule type" value="Genomic_DNA"/>
</dbReference>
<protein>
    <submittedName>
        <fullName evidence="1">Uncharacterized protein</fullName>
    </submittedName>
</protein>
<name>A0ABY9M7V3_9BURK</name>
<sequence>MSERIAPFARLAVALAYAFSDERHTTNRPAMSRAADTRLGEPGPLSGMDGAAEIGKVRQFLERGIQPLHFAALYARYGQRKACCKHCNTEGDHPEWVGALYKVAAALGEYLTMRTAHSELLYALVRRYYDSGSVRTHQALADAYACKVRSVERASARTADWLRGTRAKKGAEPIYGVEQAAHAAAEKLLRDGGFIP</sequence>
<organism evidence="1 2">
    <name type="scientific">Achromobacter seleniivolatilans</name>
    <dbReference type="NCBI Taxonomy" id="3047478"/>
    <lineage>
        <taxon>Bacteria</taxon>
        <taxon>Pseudomonadati</taxon>
        <taxon>Pseudomonadota</taxon>
        <taxon>Betaproteobacteria</taxon>
        <taxon>Burkholderiales</taxon>
        <taxon>Alcaligenaceae</taxon>
        <taxon>Achromobacter</taxon>
    </lineage>
</organism>
<keyword evidence="2" id="KW-1185">Reference proteome</keyword>
<dbReference type="Proteomes" id="UP001234798">
    <property type="component" value="Chromosome"/>
</dbReference>